<comment type="subcellular location">
    <subcellularLocation>
        <location evidence="1">Membrane</location>
        <topology evidence="1">Multi-pass membrane protein</topology>
    </subcellularLocation>
</comment>
<evidence type="ECO:0000256" key="1">
    <source>
        <dbReference type="ARBA" id="ARBA00004141"/>
    </source>
</evidence>
<feature type="transmembrane region" description="Helical" evidence="6">
    <location>
        <begin position="265"/>
        <end position="284"/>
    </location>
</feature>
<feature type="transmembrane region" description="Helical" evidence="6">
    <location>
        <begin position="135"/>
        <end position="156"/>
    </location>
</feature>
<evidence type="ECO:0000256" key="5">
    <source>
        <dbReference type="ARBA" id="ARBA00023136"/>
    </source>
</evidence>
<feature type="transmembrane region" description="Helical" evidence="6">
    <location>
        <begin position="198"/>
        <end position="222"/>
    </location>
</feature>
<feature type="transmembrane region" description="Helical" evidence="6">
    <location>
        <begin position="51"/>
        <end position="70"/>
    </location>
</feature>
<evidence type="ECO:0000256" key="6">
    <source>
        <dbReference type="SAM" id="Phobius"/>
    </source>
</evidence>
<reference evidence="8 9" key="1">
    <citation type="submission" date="2017-08" db="EMBL/GenBank/DDBJ databases">
        <title>WGS of Clinical strains of the CDC Group NO-1 linked to zoonotic infections in humans.</title>
        <authorList>
            <person name="Bernier A.-M."/>
            <person name="Bernard K."/>
        </authorList>
    </citation>
    <scope>NUCLEOTIDE SEQUENCE [LARGE SCALE GENOMIC DNA]</scope>
    <source>
        <strain evidence="8 9">NML03-0146</strain>
    </source>
</reference>
<feature type="transmembrane region" description="Helical" evidence="6">
    <location>
        <begin position="82"/>
        <end position="101"/>
    </location>
</feature>
<dbReference type="AlphaFoldDB" id="A0A2A2A9C1"/>
<evidence type="ECO:0000256" key="2">
    <source>
        <dbReference type="ARBA" id="ARBA00007362"/>
    </source>
</evidence>
<keyword evidence="5 6" id="KW-0472">Membrane</keyword>
<comment type="caution">
    <text evidence="8">The sequence shown here is derived from an EMBL/GenBank/DDBJ whole genome shotgun (WGS) entry which is preliminary data.</text>
</comment>
<sequence length="315" mass="33817">MVAALPYETHREILPMPYYLLLSLAAVFWGGNYVVGRVLVAGIDPMLLSALRWAGTALLLSLVFGRRVLAEWPRSASDWGRLAFLAALGQIAFPVTLYLALQTVTSVRSAIYMAASPCIVMLLGRLFFGDALRPRALLGIAVSTLGVLLILSKGHLPSLLAQGALARGDLWAMAAVLSWAVYCTFLRIRPKALSSESFVTLSSWLGALALLPAAWPALLAAWQPGGGWPWGAAQALGLAYLVIFPSWLAYVFWSRGVAAVGAARADVFTHLIPLSGGLMGIALLNEPFMHYHLAAALCILAGLALCQWDKARHTP</sequence>
<dbReference type="GO" id="GO:0016020">
    <property type="term" value="C:membrane"/>
    <property type="evidence" value="ECO:0007669"/>
    <property type="project" value="UniProtKB-SubCell"/>
</dbReference>
<evidence type="ECO:0000256" key="3">
    <source>
        <dbReference type="ARBA" id="ARBA00022692"/>
    </source>
</evidence>
<keyword evidence="3 6" id="KW-0812">Transmembrane</keyword>
<feature type="transmembrane region" description="Helical" evidence="6">
    <location>
        <begin position="290"/>
        <end position="308"/>
    </location>
</feature>
<keyword evidence="4 6" id="KW-1133">Transmembrane helix</keyword>
<feature type="domain" description="EamA" evidence="7">
    <location>
        <begin position="167"/>
        <end position="305"/>
    </location>
</feature>
<comment type="similarity">
    <text evidence="2">Belongs to the EamA transporter family.</text>
</comment>
<protein>
    <submittedName>
        <fullName evidence="8">EamA family transporter</fullName>
    </submittedName>
</protein>
<feature type="domain" description="EamA" evidence="7">
    <location>
        <begin position="18"/>
        <end position="151"/>
    </location>
</feature>
<dbReference type="InterPro" id="IPR050638">
    <property type="entry name" value="AA-Vitamin_Transporters"/>
</dbReference>
<evidence type="ECO:0000313" key="9">
    <source>
        <dbReference type="Proteomes" id="UP000217999"/>
    </source>
</evidence>
<dbReference type="PANTHER" id="PTHR32322">
    <property type="entry name" value="INNER MEMBRANE TRANSPORTER"/>
    <property type="match status" value="1"/>
</dbReference>
<feature type="transmembrane region" description="Helical" evidence="6">
    <location>
        <begin position="228"/>
        <end position="253"/>
    </location>
</feature>
<evidence type="ECO:0000313" key="8">
    <source>
        <dbReference type="EMBL" id="PAT34372.1"/>
    </source>
</evidence>
<dbReference type="InterPro" id="IPR037185">
    <property type="entry name" value="EmrE-like"/>
</dbReference>
<dbReference type="EMBL" id="NSJF01000004">
    <property type="protein sequence ID" value="PAT34372.1"/>
    <property type="molecule type" value="Genomic_DNA"/>
</dbReference>
<feature type="transmembrane region" description="Helical" evidence="6">
    <location>
        <begin position="18"/>
        <end position="39"/>
    </location>
</feature>
<feature type="transmembrane region" description="Helical" evidence="6">
    <location>
        <begin position="168"/>
        <end position="186"/>
    </location>
</feature>
<feature type="transmembrane region" description="Helical" evidence="6">
    <location>
        <begin position="107"/>
        <end position="128"/>
    </location>
</feature>
<proteinExistence type="inferred from homology"/>
<evidence type="ECO:0000259" key="7">
    <source>
        <dbReference type="Pfam" id="PF00892"/>
    </source>
</evidence>
<dbReference type="Proteomes" id="UP000217999">
    <property type="component" value="Unassembled WGS sequence"/>
</dbReference>
<organism evidence="8 9">
    <name type="scientific">Vandammella animalimorsus</name>
    <dbReference type="NCBI Taxonomy" id="2029117"/>
    <lineage>
        <taxon>Bacteria</taxon>
        <taxon>Pseudomonadati</taxon>
        <taxon>Pseudomonadota</taxon>
        <taxon>Betaproteobacteria</taxon>
        <taxon>Burkholderiales</taxon>
        <taxon>Comamonadaceae</taxon>
        <taxon>Vandammella</taxon>
    </lineage>
</organism>
<evidence type="ECO:0000256" key="4">
    <source>
        <dbReference type="ARBA" id="ARBA00022989"/>
    </source>
</evidence>
<dbReference type="PANTHER" id="PTHR32322:SF2">
    <property type="entry name" value="EAMA DOMAIN-CONTAINING PROTEIN"/>
    <property type="match status" value="1"/>
</dbReference>
<accession>A0A2A2A9C1</accession>
<dbReference type="Gene3D" id="1.10.3730.20">
    <property type="match status" value="1"/>
</dbReference>
<dbReference type="InterPro" id="IPR000620">
    <property type="entry name" value="EamA_dom"/>
</dbReference>
<gene>
    <name evidence="8" type="ORF">CK620_09140</name>
</gene>
<name>A0A2A2A9C1_9BURK</name>
<dbReference type="Pfam" id="PF00892">
    <property type="entry name" value="EamA"/>
    <property type="match status" value="2"/>
</dbReference>
<dbReference type="SUPFAM" id="SSF103481">
    <property type="entry name" value="Multidrug resistance efflux transporter EmrE"/>
    <property type="match status" value="2"/>
</dbReference>